<dbReference type="AlphaFoldDB" id="A0A378Y9E8"/>
<name>A0A378Y9E8_9NOCA</name>
<gene>
    <name evidence="10" type="primary">xthA</name>
    <name evidence="10" type="ORF">NCTC1934_01296</name>
</gene>
<feature type="binding site" evidence="6">
    <location>
        <position position="34"/>
    </location>
    <ligand>
        <name>Mg(2+)</name>
        <dbReference type="ChEBI" id="CHEBI:18420"/>
        <label>1</label>
    </ligand>
</feature>
<evidence type="ECO:0000256" key="6">
    <source>
        <dbReference type="PIRSR" id="PIRSR604808-2"/>
    </source>
</evidence>
<dbReference type="NCBIfam" id="TIGR00633">
    <property type="entry name" value="xth"/>
    <property type="match status" value="1"/>
</dbReference>
<dbReference type="InterPro" id="IPR036691">
    <property type="entry name" value="Endo/exonu/phosph_ase_sf"/>
</dbReference>
<evidence type="ECO:0000256" key="3">
    <source>
        <dbReference type="ARBA" id="ARBA00022801"/>
    </source>
</evidence>
<evidence type="ECO:0000256" key="2">
    <source>
        <dbReference type="ARBA" id="ARBA00022723"/>
    </source>
</evidence>
<dbReference type="InterPro" id="IPR004808">
    <property type="entry name" value="AP_endonuc_1"/>
</dbReference>
<evidence type="ECO:0000256" key="7">
    <source>
        <dbReference type="PIRSR" id="PIRSR604808-3"/>
    </source>
</evidence>
<dbReference type="EC" id="3.1.11.2" evidence="10"/>
<dbReference type="GO" id="GO:0046872">
    <property type="term" value="F:metal ion binding"/>
    <property type="evidence" value="ECO:0007669"/>
    <property type="project" value="UniProtKB-KW"/>
</dbReference>
<evidence type="ECO:0000313" key="11">
    <source>
        <dbReference type="Proteomes" id="UP000255467"/>
    </source>
</evidence>
<feature type="region of interest" description="Disordered" evidence="8">
    <location>
        <begin position="245"/>
        <end position="271"/>
    </location>
</feature>
<feature type="binding site" evidence="6">
    <location>
        <position position="161"/>
    </location>
    <ligand>
        <name>Mg(2+)</name>
        <dbReference type="ChEBI" id="CHEBI:18420"/>
        <label>1</label>
    </ligand>
</feature>
<keyword evidence="2 6" id="KW-0479">Metal-binding</keyword>
<feature type="compositionally biased region" description="Basic and acidic residues" evidence="8">
    <location>
        <begin position="248"/>
        <end position="260"/>
    </location>
</feature>
<feature type="site" description="Transition state stabilizer" evidence="7">
    <location>
        <position position="163"/>
    </location>
</feature>
<feature type="site" description="Interaction with DNA substrate" evidence="7">
    <location>
        <position position="262"/>
    </location>
</feature>
<dbReference type="OrthoDB" id="9803914at2"/>
<dbReference type="InterPro" id="IPR037493">
    <property type="entry name" value="ExoIII-like"/>
</dbReference>
<feature type="site" description="Important for catalytic activity" evidence="7">
    <location>
        <position position="232"/>
    </location>
</feature>
<feature type="domain" description="Endonuclease/exonuclease/phosphatase" evidence="9">
    <location>
        <begin position="4"/>
        <end position="262"/>
    </location>
</feature>
<dbReference type="CDD" id="cd09086">
    <property type="entry name" value="ExoIII-like_AP-endo"/>
    <property type="match status" value="1"/>
</dbReference>
<feature type="active site" evidence="5">
    <location>
        <position position="118"/>
    </location>
</feature>
<dbReference type="GO" id="GO:0008311">
    <property type="term" value="F:double-stranded DNA 3'-5' DNA exonuclease activity"/>
    <property type="evidence" value="ECO:0007669"/>
    <property type="project" value="UniProtKB-EC"/>
</dbReference>
<keyword evidence="11" id="KW-1185">Reference proteome</keyword>
<evidence type="ECO:0000256" key="1">
    <source>
        <dbReference type="ARBA" id="ARBA00007092"/>
    </source>
</evidence>
<evidence type="ECO:0000259" key="9">
    <source>
        <dbReference type="Pfam" id="PF03372"/>
    </source>
</evidence>
<dbReference type="Pfam" id="PF03372">
    <property type="entry name" value="Exo_endo_phos"/>
    <property type="match status" value="1"/>
</dbReference>
<dbReference type="Gene3D" id="3.60.10.10">
    <property type="entry name" value="Endonuclease/exonuclease/phosphatase"/>
    <property type="match status" value="1"/>
</dbReference>
<dbReference type="SUPFAM" id="SSF56219">
    <property type="entry name" value="DNase I-like"/>
    <property type="match status" value="1"/>
</dbReference>
<dbReference type="RefSeq" id="WP_039817809.1">
    <property type="nucleotide sequence ID" value="NZ_UGRY01000002.1"/>
</dbReference>
<dbReference type="PROSITE" id="PS51435">
    <property type="entry name" value="AP_NUCLEASE_F1_4"/>
    <property type="match status" value="1"/>
</dbReference>
<feature type="active site" description="Proton acceptor" evidence="5">
    <location>
        <position position="262"/>
    </location>
</feature>
<comment type="cofactor">
    <cofactor evidence="6">
        <name>Mg(2+)</name>
        <dbReference type="ChEBI" id="CHEBI:18420"/>
    </cofactor>
    <cofactor evidence="6">
        <name>Mn(2+)</name>
        <dbReference type="ChEBI" id="CHEBI:29035"/>
    </cofactor>
    <text evidence="6">Probably binds two magnesium or manganese ions per subunit.</text>
</comment>
<evidence type="ECO:0000256" key="5">
    <source>
        <dbReference type="PIRSR" id="PIRSR604808-1"/>
    </source>
</evidence>
<keyword evidence="6" id="KW-0464">Manganese</keyword>
<sequence length="271" mass="30091">MRLATWNVNSIRSRVDRVLSWLDRADVDVLAMQETKCKDEQFPFERFEAAGYEVAHVGHSQWNGVAIASRVGLDDVEIGFPHQPGFDKNADEALLSTPVVEARALGATCGGVRVWSLYVPNGRTLTDPHYAYKLEWLAALRAAGTDWLTADPGAQIALVGDWNIAPTDADVWSPEFFEGKTHVSQPERDAFHAFDSAGFTDVMRPLHPGPGVYTYWDYTQLRFPRKEGMRIDFILGSPALSARVTDANVDREERKGKGASDHAPVFADLTD</sequence>
<feature type="binding site" evidence="6">
    <location>
        <position position="261"/>
    </location>
    <ligand>
        <name>Mg(2+)</name>
        <dbReference type="ChEBI" id="CHEBI:18420"/>
        <label>1</label>
    </ligand>
</feature>
<feature type="active site" description="Proton donor/acceptor" evidence="5">
    <location>
        <position position="161"/>
    </location>
</feature>
<evidence type="ECO:0000256" key="4">
    <source>
        <dbReference type="ARBA" id="ARBA00022842"/>
    </source>
</evidence>
<comment type="similarity">
    <text evidence="1">Belongs to the DNA repair enzymes AP/ExoA family.</text>
</comment>
<dbReference type="InterPro" id="IPR005135">
    <property type="entry name" value="Endo/exonuclease/phosphatase"/>
</dbReference>
<dbReference type="PANTHER" id="PTHR43250:SF2">
    <property type="entry name" value="EXODEOXYRIBONUCLEASE III"/>
    <property type="match status" value="1"/>
</dbReference>
<accession>A0A378Y9E8</accession>
<dbReference type="Proteomes" id="UP000255467">
    <property type="component" value="Unassembled WGS sequence"/>
</dbReference>
<evidence type="ECO:0000313" key="10">
    <source>
        <dbReference type="EMBL" id="SUA73866.1"/>
    </source>
</evidence>
<dbReference type="EMBL" id="UGRY01000002">
    <property type="protein sequence ID" value="SUA73866.1"/>
    <property type="molecule type" value="Genomic_DNA"/>
</dbReference>
<organism evidence="10 11">
    <name type="scientific">Nocardia otitidiscaviarum</name>
    <dbReference type="NCBI Taxonomy" id="1823"/>
    <lineage>
        <taxon>Bacteria</taxon>
        <taxon>Bacillati</taxon>
        <taxon>Actinomycetota</taxon>
        <taxon>Actinomycetes</taxon>
        <taxon>Mycobacteriales</taxon>
        <taxon>Nocardiaceae</taxon>
        <taxon>Nocardia</taxon>
    </lineage>
</organism>
<dbReference type="STRING" id="1406858.GCA_000710895_00103"/>
<evidence type="ECO:0000256" key="8">
    <source>
        <dbReference type="SAM" id="MobiDB-lite"/>
    </source>
</evidence>
<protein>
    <submittedName>
        <fullName evidence="10">Exodeoxyribonuclease III</fullName>
        <ecNumber evidence="10">3.1.11.2</ecNumber>
    </submittedName>
</protein>
<keyword evidence="3 10" id="KW-0378">Hydrolase</keyword>
<proteinExistence type="inferred from homology"/>
<reference evidence="10 11" key="1">
    <citation type="submission" date="2018-06" db="EMBL/GenBank/DDBJ databases">
        <authorList>
            <consortium name="Pathogen Informatics"/>
            <person name="Doyle S."/>
        </authorList>
    </citation>
    <scope>NUCLEOTIDE SEQUENCE [LARGE SCALE GENOMIC DNA]</scope>
    <source>
        <strain evidence="10 11">NCTC1934</strain>
    </source>
</reference>
<feature type="binding site" evidence="6">
    <location>
        <position position="262"/>
    </location>
    <ligand>
        <name>Mg(2+)</name>
        <dbReference type="ChEBI" id="CHEBI:18420"/>
        <label>1</label>
    </ligand>
</feature>
<keyword evidence="4 6" id="KW-0460">Magnesium</keyword>
<dbReference type="NCBIfam" id="TIGR00195">
    <property type="entry name" value="exoDNase_III"/>
    <property type="match status" value="1"/>
</dbReference>
<feature type="binding site" evidence="6">
    <location>
        <position position="163"/>
    </location>
    <ligand>
        <name>Mg(2+)</name>
        <dbReference type="ChEBI" id="CHEBI:18420"/>
        <label>1</label>
    </ligand>
</feature>
<dbReference type="PANTHER" id="PTHR43250">
    <property type="entry name" value="EXODEOXYRIBONUCLEASE III"/>
    <property type="match status" value="1"/>
</dbReference>
<dbReference type="GO" id="GO:0006281">
    <property type="term" value="P:DNA repair"/>
    <property type="evidence" value="ECO:0007669"/>
    <property type="project" value="InterPro"/>
</dbReference>
<feature type="binding site" evidence="6">
    <location>
        <position position="7"/>
    </location>
    <ligand>
        <name>Mg(2+)</name>
        <dbReference type="ChEBI" id="CHEBI:18420"/>
        <label>1</label>
    </ligand>
</feature>